<dbReference type="STRING" id="981085.W9RXP8"/>
<accession>W9RXP8</accession>
<evidence type="ECO:0000313" key="2">
    <source>
        <dbReference type="Proteomes" id="UP000030645"/>
    </source>
</evidence>
<organism evidence="1 2">
    <name type="scientific">Morus notabilis</name>
    <dbReference type="NCBI Taxonomy" id="981085"/>
    <lineage>
        <taxon>Eukaryota</taxon>
        <taxon>Viridiplantae</taxon>
        <taxon>Streptophyta</taxon>
        <taxon>Embryophyta</taxon>
        <taxon>Tracheophyta</taxon>
        <taxon>Spermatophyta</taxon>
        <taxon>Magnoliopsida</taxon>
        <taxon>eudicotyledons</taxon>
        <taxon>Gunneridae</taxon>
        <taxon>Pentapetalae</taxon>
        <taxon>rosids</taxon>
        <taxon>fabids</taxon>
        <taxon>Rosales</taxon>
        <taxon>Moraceae</taxon>
        <taxon>Moreae</taxon>
        <taxon>Morus</taxon>
    </lineage>
</organism>
<name>W9RXP8_9ROSA</name>
<dbReference type="EMBL" id="KE345262">
    <property type="protein sequence ID" value="EXB97310.1"/>
    <property type="molecule type" value="Genomic_DNA"/>
</dbReference>
<dbReference type="AlphaFoldDB" id="W9RXP8"/>
<gene>
    <name evidence="1" type="ORF">L484_024171</name>
</gene>
<dbReference type="Proteomes" id="UP000030645">
    <property type="component" value="Unassembled WGS sequence"/>
</dbReference>
<keyword evidence="2" id="KW-1185">Reference proteome</keyword>
<evidence type="ECO:0000313" key="1">
    <source>
        <dbReference type="EMBL" id="EXB97310.1"/>
    </source>
</evidence>
<protein>
    <submittedName>
        <fullName evidence="1">Uncharacterized protein</fullName>
    </submittedName>
</protein>
<sequence length="189" mass="20855">MSKNRCLSLYDHDRDAAAAAAAAIILVVPEDSDVLFASNKDDEKGKPAAMLPKPSMEEFRWMVYAVAIQKLTSQGEECDFKIEAADGSSIESEDDTVGEITTFFNGQFRGIEGLEWSPISETAAADLEKPFEEDEVKREVFGREGNKSPGPDVYILSLFQACWEGFKKRLRRAPQGAPRGEALQNCLKG</sequence>
<proteinExistence type="predicted"/>
<reference evidence="2" key="1">
    <citation type="submission" date="2013-01" db="EMBL/GenBank/DDBJ databases">
        <title>Draft Genome Sequence of a Mulberry Tree, Morus notabilis C.K. Schneid.</title>
        <authorList>
            <person name="He N."/>
            <person name="Zhao S."/>
        </authorList>
    </citation>
    <scope>NUCLEOTIDE SEQUENCE</scope>
</reference>